<dbReference type="AlphaFoldDB" id="A0A5D2RLL2"/>
<sequence length="78" mass="8361">MEDQETPIPIRGPAILRRRSPPSASPCTAAFVQKVVGGVVDVGTDMVRTWPGWTSAQRGGARDVRRLELTCGAKGVWG</sequence>
<gene>
    <name evidence="2" type="ORF">ES332_A02G182700v1</name>
</gene>
<keyword evidence="3" id="KW-1185">Reference proteome</keyword>
<dbReference type="EMBL" id="CM017611">
    <property type="protein sequence ID" value="TYI40715.1"/>
    <property type="molecule type" value="Genomic_DNA"/>
</dbReference>
<feature type="region of interest" description="Disordered" evidence="1">
    <location>
        <begin position="1"/>
        <end position="22"/>
    </location>
</feature>
<protein>
    <submittedName>
        <fullName evidence="2">Uncharacterized protein</fullName>
    </submittedName>
</protein>
<reference evidence="2 3" key="1">
    <citation type="submission" date="2019-07" db="EMBL/GenBank/DDBJ databases">
        <title>WGS assembly of Gossypium tomentosum.</title>
        <authorList>
            <person name="Chen Z.J."/>
            <person name="Sreedasyam A."/>
            <person name="Ando A."/>
            <person name="Song Q."/>
            <person name="De L."/>
            <person name="Hulse-Kemp A."/>
            <person name="Ding M."/>
            <person name="Ye W."/>
            <person name="Kirkbride R."/>
            <person name="Jenkins J."/>
            <person name="Plott C."/>
            <person name="Lovell J."/>
            <person name="Lin Y.-M."/>
            <person name="Vaughn R."/>
            <person name="Liu B."/>
            <person name="Li W."/>
            <person name="Simpson S."/>
            <person name="Scheffler B."/>
            <person name="Saski C."/>
            <person name="Grover C."/>
            <person name="Hu G."/>
            <person name="Conover J."/>
            <person name="Carlson J."/>
            <person name="Shu S."/>
            <person name="Boston L."/>
            <person name="Williams M."/>
            <person name="Peterson D."/>
            <person name="Mcgee K."/>
            <person name="Jones D."/>
            <person name="Wendel J."/>
            <person name="Stelly D."/>
            <person name="Grimwood J."/>
            <person name="Schmutz J."/>
        </authorList>
    </citation>
    <scope>NUCLEOTIDE SEQUENCE [LARGE SCALE GENOMIC DNA]</scope>
    <source>
        <strain evidence="2">7179.01</strain>
    </source>
</reference>
<organism evidence="2 3">
    <name type="scientific">Gossypium tomentosum</name>
    <name type="common">Hawaiian cotton</name>
    <name type="synonym">Gossypium sandvicense</name>
    <dbReference type="NCBI Taxonomy" id="34277"/>
    <lineage>
        <taxon>Eukaryota</taxon>
        <taxon>Viridiplantae</taxon>
        <taxon>Streptophyta</taxon>
        <taxon>Embryophyta</taxon>
        <taxon>Tracheophyta</taxon>
        <taxon>Spermatophyta</taxon>
        <taxon>Magnoliopsida</taxon>
        <taxon>eudicotyledons</taxon>
        <taxon>Gunneridae</taxon>
        <taxon>Pentapetalae</taxon>
        <taxon>rosids</taxon>
        <taxon>malvids</taxon>
        <taxon>Malvales</taxon>
        <taxon>Malvaceae</taxon>
        <taxon>Malvoideae</taxon>
        <taxon>Gossypium</taxon>
    </lineage>
</organism>
<evidence type="ECO:0000313" key="3">
    <source>
        <dbReference type="Proteomes" id="UP000322667"/>
    </source>
</evidence>
<evidence type="ECO:0000256" key="1">
    <source>
        <dbReference type="SAM" id="MobiDB-lite"/>
    </source>
</evidence>
<proteinExistence type="predicted"/>
<accession>A0A5D2RLL2</accession>
<name>A0A5D2RLL2_GOSTO</name>
<evidence type="ECO:0000313" key="2">
    <source>
        <dbReference type="EMBL" id="TYI40715.1"/>
    </source>
</evidence>
<dbReference type="Proteomes" id="UP000322667">
    <property type="component" value="Chromosome A02"/>
</dbReference>